<dbReference type="AlphaFoldDB" id="A0A9W7W749"/>
<evidence type="ECO:0000313" key="2">
    <source>
        <dbReference type="Proteomes" id="UP001138500"/>
    </source>
</evidence>
<accession>A0A9W7W749</accession>
<name>A0A9W7W749_9PEZI</name>
<keyword evidence="1" id="KW-0540">Nuclease</keyword>
<dbReference type="GO" id="GO:0003676">
    <property type="term" value="F:nucleic acid binding"/>
    <property type="evidence" value="ECO:0007669"/>
    <property type="project" value="InterPro"/>
</dbReference>
<dbReference type="GO" id="GO:0004527">
    <property type="term" value="F:exonuclease activity"/>
    <property type="evidence" value="ECO:0007669"/>
    <property type="project" value="UniProtKB-KW"/>
</dbReference>
<reference evidence="1 2" key="2">
    <citation type="journal article" date="2021" name="Curr. Genet.">
        <title>Genetic response to nitrogen starvation in the aggressive Eucalyptus foliar pathogen Teratosphaeria destructans.</title>
        <authorList>
            <person name="Havenga M."/>
            <person name="Wingfield B.D."/>
            <person name="Wingfield M.J."/>
            <person name="Dreyer L.L."/>
            <person name="Roets F."/>
            <person name="Aylward J."/>
        </authorList>
    </citation>
    <scope>NUCLEOTIDE SEQUENCE [LARGE SCALE GENOMIC DNA]</scope>
    <source>
        <strain evidence="1">CMW44962</strain>
    </source>
</reference>
<dbReference type="Gene3D" id="3.30.420.10">
    <property type="entry name" value="Ribonuclease H-like superfamily/Ribonuclease H"/>
    <property type="match status" value="1"/>
</dbReference>
<organism evidence="1 2">
    <name type="scientific">Teratosphaeria destructans</name>
    <dbReference type="NCBI Taxonomy" id="418781"/>
    <lineage>
        <taxon>Eukaryota</taxon>
        <taxon>Fungi</taxon>
        <taxon>Dikarya</taxon>
        <taxon>Ascomycota</taxon>
        <taxon>Pezizomycotina</taxon>
        <taxon>Dothideomycetes</taxon>
        <taxon>Dothideomycetidae</taxon>
        <taxon>Mycosphaerellales</taxon>
        <taxon>Teratosphaeriaceae</taxon>
        <taxon>Teratosphaeria</taxon>
    </lineage>
</organism>
<dbReference type="OrthoDB" id="26838at2759"/>
<dbReference type="PANTHER" id="PTHR43040:SF1">
    <property type="entry name" value="RIBONUCLEASE D"/>
    <property type="match status" value="1"/>
</dbReference>
<keyword evidence="1" id="KW-0269">Exonuclease</keyword>
<dbReference type="EMBL" id="RIBY02000113">
    <property type="protein sequence ID" value="KAH9845301.1"/>
    <property type="molecule type" value="Genomic_DNA"/>
</dbReference>
<evidence type="ECO:0000313" key="1">
    <source>
        <dbReference type="EMBL" id="KAH9845301.1"/>
    </source>
</evidence>
<reference evidence="1 2" key="1">
    <citation type="journal article" date="2018" name="IMA Fungus">
        <title>IMA Genome-F 10: Nine draft genome sequences of Claviceps purpurea s.lat., including C. arundinis, C. humidiphila, and C. cf. spartinae, pseudomolecules for the pitch canker pathogen Fusarium circinatum, draft genome of Davidsoniella eucalypti, Grosmannia galeiformis, Quambalaria eucalypti, and Teratosphaeria destructans.</title>
        <authorList>
            <person name="Wingfield B.D."/>
            <person name="Liu M."/>
            <person name="Nguyen H.D."/>
            <person name="Lane F.A."/>
            <person name="Morgan S.W."/>
            <person name="De Vos L."/>
            <person name="Wilken P.M."/>
            <person name="Duong T.A."/>
            <person name="Aylward J."/>
            <person name="Coetzee M.P."/>
            <person name="Dadej K."/>
            <person name="De Beer Z.W."/>
            <person name="Findlay W."/>
            <person name="Havenga M."/>
            <person name="Kolarik M."/>
            <person name="Menzies J.G."/>
            <person name="Naidoo K."/>
            <person name="Pochopski O."/>
            <person name="Shoukouhi P."/>
            <person name="Santana Q.C."/>
            <person name="Seifert K.A."/>
            <person name="Soal N."/>
            <person name="Steenkamp E.T."/>
            <person name="Tatham C.T."/>
            <person name="van der Nest M.A."/>
            <person name="Wingfield M.J."/>
        </authorList>
    </citation>
    <scope>NUCLEOTIDE SEQUENCE [LARGE SCALE GENOMIC DNA]</scope>
    <source>
        <strain evidence="1">CMW44962</strain>
    </source>
</reference>
<dbReference type="InterPro" id="IPR012337">
    <property type="entry name" value="RNaseH-like_sf"/>
</dbReference>
<proteinExistence type="predicted"/>
<dbReference type="InterPro" id="IPR036397">
    <property type="entry name" value="RNaseH_sf"/>
</dbReference>
<gene>
    <name evidence="1" type="ORF">Tdes44962_MAKER01311</name>
</gene>
<dbReference type="SUPFAM" id="SSF53098">
    <property type="entry name" value="Ribonuclease H-like"/>
    <property type="match status" value="1"/>
</dbReference>
<sequence>MGTQAPLHTGTISPIASFAHNAELARIKAVQYAAVAQLESLNGQSISASRSKDEQCALNVNRQRLHIAVDQLLAIKQDIWASCDRAAWLELECDMVVKAMDSIALGILKGKKSPDRELTEKEKKVERRVVMGKQKPNDKAFVNVPEPETAIAAKADDVAAMIDELCEIDLGSEAPALTIDLEGHDHGRHGGLTHLNVRTTFTSRCSNCLLFSQIYCPQLEKIYIVDVSLLGSAAFSTTGTTSKPTTLKQILEDTEVGKLVWDCRTDNDAIFNQHGVFLGGIRDVQLMDVITGKSAKDRKTVKGISRAISQRMRMREEDHNAFRSIQDWGRAWMTFGNAATEKLYSATNGDYRAKNGANHQVQAVRDGTMTFELSAKEIFQERPMSDLFIKYCVADLVLLPAFYEYLIKHRFWNENLAEMVREETAKRLALARRSDEEYNDAIAQGIKPNLAPEAWASLKHVERAGELVRPEAEGEKGVTVRAAEEAQMGTKLIHVDDIDQQLMEALVGVSLSA</sequence>
<dbReference type="PANTHER" id="PTHR43040">
    <property type="entry name" value="RIBONUCLEASE D"/>
    <property type="match status" value="1"/>
</dbReference>
<keyword evidence="2" id="KW-1185">Reference proteome</keyword>
<keyword evidence="1" id="KW-0378">Hydrolase</keyword>
<protein>
    <submittedName>
        <fullName evidence="1">3 -5 exonuclease protein</fullName>
    </submittedName>
</protein>
<dbReference type="Proteomes" id="UP001138500">
    <property type="component" value="Unassembled WGS sequence"/>
</dbReference>
<comment type="caution">
    <text evidence="1">The sequence shown here is derived from an EMBL/GenBank/DDBJ whole genome shotgun (WGS) entry which is preliminary data.</text>
</comment>